<dbReference type="Gene3D" id="1.20.1250.20">
    <property type="entry name" value="MFS general substrate transporter like domains"/>
    <property type="match status" value="1"/>
</dbReference>
<dbReference type="Proteomes" id="UP001152592">
    <property type="component" value="Unassembled WGS sequence"/>
</dbReference>
<sequence>MLVLVLGVVFLDETYHPALLVYKARRLRIKTGNWALHARHEEMDPSFSDMANKYLYRPFRLLVNPICLFVSLYAAFVYGILFLSLGSFPVEFQEIRGWNALVGNLPFLGILTGMFMGAIVNILNQKFYTSKFRKNGNRAVPEARLPPMMIGSVFLPAGMFILGWTSPKGTFWLCPVLGATSMGLGFFTIFQSSLNYLVDTFTLFSASAVAASTFLRCIFAGTFPLFATTMYHRMGVPWASSLLGFIGIILIPIPFVLYVYGPSIRARGKWSRASVQGG</sequence>
<evidence type="ECO:0000313" key="7">
    <source>
        <dbReference type="Proteomes" id="UP001152592"/>
    </source>
</evidence>
<reference evidence="6" key="1">
    <citation type="submission" date="2021-07" db="EMBL/GenBank/DDBJ databases">
        <authorList>
            <person name="Branca A.L. A."/>
        </authorList>
    </citation>
    <scope>NUCLEOTIDE SEQUENCE</scope>
</reference>
<feature type="transmembrane region" description="Helical" evidence="5">
    <location>
        <begin position="170"/>
        <end position="190"/>
    </location>
</feature>
<keyword evidence="3 5" id="KW-1133">Transmembrane helix</keyword>
<feature type="transmembrane region" description="Helical" evidence="5">
    <location>
        <begin position="105"/>
        <end position="124"/>
    </location>
</feature>
<keyword evidence="2 5" id="KW-0812">Transmembrane</keyword>
<dbReference type="GO" id="GO:0022857">
    <property type="term" value="F:transmembrane transporter activity"/>
    <property type="evidence" value="ECO:0007669"/>
    <property type="project" value="TreeGrafter"/>
</dbReference>
<name>A0A9W4NK66_9EURO</name>
<evidence type="ECO:0000256" key="1">
    <source>
        <dbReference type="ARBA" id="ARBA00004141"/>
    </source>
</evidence>
<feature type="transmembrane region" description="Helical" evidence="5">
    <location>
        <begin position="145"/>
        <end position="164"/>
    </location>
</feature>
<feature type="transmembrane region" description="Helical" evidence="5">
    <location>
        <begin position="202"/>
        <end position="226"/>
    </location>
</feature>
<protein>
    <submittedName>
        <fullName evidence="6">Uncharacterized protein</fullName>
    </submittedName>
</protein>
<accession>A0A9W4NK66</accession>
<feature type="transmembrane region" description="Helical" evidence="5">
    <location>
        <begin position="61"/>
        <end position="85"/>
    </location>
</feature>
<dbReference type="PANTHER" id="PTHR23502">
    <property type="entry name" value="MAJOR FACILITATOR SUPERFAMILY"/>
    <property type="match status" value="1"/>
</dbReference>
<organism evidence="6 7">
    <name type="scientific">Penicillium salamii</name>
    <dbReference type="NCBI Taxonomy" id="1612424"/>
    <lineage>
        <taxon>Eukaryota</taxon>
        <taxon>Fungi</taxon>
        <taxon>Dikarya</taxon>
        <taxon>Ascomycota</taxon>
        <taxon>Pezizomycotina</taxon>
        <taxon>Eurotiomycetes</taxon>
        <taxon>Eurotiomycetidae</taxon>
        <taxon>Eurotiales</taxon>
        <taxon>Aspergillaceae</taxon>
        <taxon>Penicillium</taxon>
    </lineage>
</organism>
<dbReference type="AlphaFoldDB" id="A0A9W4NK66"/>
<comment type="subcellular location">
    <subcellularLocation>
        <location evidence="1">Membrane</location>
        <topology evidence="1">Multi-pass membrane protein</topology>
    </subcellularLocation>
</comment>
<dbReference type="EMBL" id="CAJVPD010000232">
    <property type="protein sequence ID" value="CAG8376403.1"/>
    <property type="molecule type" value="Genomic_DNA"/>
</dbReference>
<comment type="caution">
    <text evidence="6">The sequence shown here is derived from an EMBL/GenBank/DDBJ whole genome shotgun (WGS) entry which is preliminary data.</text>
</comment>
<evidence type="ECO:0000256" key="3">
    <source>
        <dbReference type="ARBA" id="ARBA00022989"/>
    </source>
</evidence>
<gene>
    <name evidence="6" type="ORF">PSALAMII_LOCUS5204</name>
</gene>
<dbReference type="PANTHER" id="PTHR23502:SF59">
    <property type="entry name" value="MULTIDRUG TRANSPORTER, PUTATIVE (AFU_ORTHOLOGUE AFUA_1G10370)-RELATED"/>
    <property type="match status" value="1"/>
</dbReference>
<dbReference type="InterPro" id="IPR036259">
    <property type="entry name" value="MFS_trans_sf"/>
</dbReference>
<evidence type="ECO:0000256" key="4">
    <source>
        <dbReference type="ARBA" id="ARBA00023136"/>
    </source>
</evidence>
<dbReference type="SUPFAM" id="SSF103473">
    <property type="entry name" value="MFS general substrate transporter"/>
    <property type="match status" value="1"/>
</dbReference>
<evidence type="ECO:0000313" key="6">
    <source>
        <dbReference type="EMBL" id="CAG8376403.1"/>
    </source>
</evidence>
<feature type="transmembrane region" description="Helical" evidence="5">
    <location>
        <begin position="238"/>
        <end position="260"/>
    </location>
</feature>
<dbReference type="GO" id="GO:0005886">
    <property type="term" value="C:plasma membrane"/>
    <property type="evidence" value="ECO:0007669"/>
    <property type="project" value="TreeGrafter"/>
</dbReference>
<dbReference type="OrthoDB" id="2307332at2759"/>
<evidence type="ECO:0000256" key="2">
    <source>
        <dbReference type="ARBA" id="ARBA00022692"/>
    </source>
</evidence>
<keyword evidence="4 5" id="KW-0472">Membrane</keyword>
<proteinExistence type="predicted"/>
<evidence type="ECO:0000256" key="5">
    <source>
        <dbReference type="SAM" id="Phobius"/>
    </source>
</evidence>